<dbReference type="PROSITE" id="PS50943">
    <property type="entry name" value="HTH_CROC1"/>
    <property type="match status" value="1"/>
</dbReference>
<dbReference type="RefSeq" id="WP_258434502.1">
    <property type="nucleotide sequence ID" value="NZ_JANSGW010000036.1"/>
</dbReference>
<organism evidence="2 3">
    <name type="scientific">Brevibacillus laterosporus</name>
    <name type="common">Bacillus laterosporus</name>
    <dbReference type="NCBI Taxonomy" id="1465"/>
    <lineage>
        <taxon>Bacteria</taxon>
        <taxon>Bacillati</taxon>
        <taxon>Bacillota</taxon>
        <taxon>Bacilli</taxon>
        <taxon>Bacillales</taxon>
        <taxon>Paenibacillaceae</taxon>
        <taxon>Brevibacillus</taxon>
    </lineage>
</organism>
<dbReference type="SUPFAM" id="SSF47413">
    <property type="entry name" value="lambda repressor-like DNA-binding domains"/>
    <property type="match status" value="1"/>
</dbReference>
<dbReference type="AlphaFoldDB" id="A0AAP3GE15"/>
<evidence type="ECO:0000259" key="1">
    <source>
        <dbReference type="PROSITE" id="PS50943"/>
    </source>
</evidence>
<evidence type="ECO:0000313" key="3">
    <source>
        <dbReference type="Proteomes" id="UP001077662"/>
    </source>
</evidence>
<name>A0AAP3GE15_BRELA</name>
<dbReference type="CDD" id="cd00093">
    <property type="entry name" value="HTH_XRE"/>
    <property type="match status" value="1"/>
</dbReference>
<dbReference type="InterPro" id="IPR010982">
    <property type="entry name" value="Lambda_DNA-bd_dom_sf"/>
</dbReference>
<proteinExistence type="predicted"/>
<dbReference type="SMART" id="SM00530">
    <property type="entry name" value="HTH_XRE"/>
    <property type="match status" value="1"/>
</dbReference>
<feature type="domain" description="HTH cro/C1-type" evidence="1">
    <location>
        <begin position="30"/>
        <end position="82"/>
    </location>
</feature>
<dbReference type="InterPro" id="IPR001387">
    <property type="entry name" value="Cro/C1-type_HTH"/>
</dbReference>
<accession>A0AAP3GE15</accession>
<dbReference type="Gene3D" id="1.10.260.40">
    <property type="entry name" value="lambda repressor-like DNA-binding domains"/>
    <property type="match status" value="1"/>
</dbReference>
<sequence length="467" mass="54263">MGEISVELKKPKRKKTINITKNNLSYLFDEYMTRRELSQIQLVKDAGIDQSSFSKAMNGSRKFPLTMALRIGEKLQIPDKELLTTFGLDCNRKECIEEFVVFCIVQKKKEYCEELVENTITKGRSQIETIFNIAEKIFQLAEKKKAESHKLKESGSTLKAKNAEECWLYLYRESYKLFDLLYDMITHQKTSEKLTQLSALSAFRICTIARFLDDADLAYSAVLQLIPQIDNLDDPRDKNEAYRQVIARYYVLSKWKKVFYYSDILASISKETDPIQYGNALIYKARAAVNTGNYDIALKLTDEYGKIDSEDFRKWAQGNRFNIQVEMGDLSIIPEYLDWLKQHREEALGGIPSILCACVKEGKLDIFEQVMSNFANEIGAYCKPTVDPWKMRQYLQFLLAKSEYLLHKGEISEGFEILCFILSNSIRRNFRKVVVESMKVYNAFIPKFGKQQINRFAEVLNDLRFNE</sequence>
<protein>
    <submittedName>
        <fullName evidence="2">Helix-turn-helix transcriptional regulator</fullName>
    </submittedName>
</protein>
<reference evidence="2" key="1">
    <citation type="submission" date="2022-09" db="EMBL/GenBank/DDBJ databases">
        <title>Genome analysis and characterization of larvicidal activity of Brevibacillus strains.</title>
        <authorList>
            <person name="Patrusheva E.V."/>
            <person name="Izotova A.O."/>
            <person name="Toshchakov S.V."/>
            <person name="Sineoky S.P."/>
        </authorList>
    </citation>
    <scope>NUCLEOTIDE SEQUENCE</scope>
    <source>
        <strain evidence="2">VKPM_B-13247</strain>
    </source>
</reference>
<dbReference type="Proteomes" id="UP001077662">
    <property type="component" value="Unassembled WGS sequence"/>
</dbReference>
<gene>
    <name evidence="2" type="ORF">O0554_21425</name>
</gene>
<evidence type="ECO:0000313" key="2">
    <source>
        <dbReference type="EMBL" id="MCZ0809429.1"/>
    </source>
</evidence>
<dbReference type="EMBL" id="JAPTNE010000036">
    <property type="protein sequence ID" value="MCZ0809429.1"/>
    <property type="molecule type" value="Genomic_DNA"/>
</dbReference>
<comment type="caution">
    <text evidence="2">The sequence shown here is derived from an EMBL/GenBank/DDBJ whole genome shotgun (WGS) entry which is preliminary data.</text>
</comment>
<dbReference type="GO" id="GO:0003677">
    <property type="term" value="F:DNA binding"/>
    <property type="evidence" value="ECO:0007669"/>
    <property type="project" value="InterPro"/>
</dbReference>